<evidence type="ECO:0000313" key="3">
    <source>
        <dbReference type="Proteomes" id="UP000792457"/>
    </source>
</evidence>
<reference evidence="2" key="2">
    <citation type="submission" date="2017-10" db="EMBL/GenBank/DDBJ databases">
        <title>Ladona fulva Genome sequencing and assembly.</title>
        <authorList>
            <person name="Murali S."/>
            <person name="Richards S."/>
            <person name="Bandaranaike D."/>
            <person name="Bellair M."/>
            <person name="Blankenburg K."/>
            <person name="Chao H."/>
            <person name="Dinh H."/>
            <person name="Doddapaneni H."/>
            <person name="Dugan-Rocha S."/>
            <person name="Elkadiri S."/>
            <person name="Gnanaolivu R."/>
            <person name="Hernandez B."/>
            <person name="Skinner E."/>
            <person name="Javaid M."/>
            <person name="Lee S."/>
            <person name="Li M."/>
            <person name="Ming W."/>
            <person name="Munidasa M."/>
            <person name="Muniz J."/>
            <person name="Nguyen L."/>
            <person name="Hughes D."/>
            <person name="Osuji N."/>
            <person name="Pu L.-L."/>
            <person name="Puazo M."/>
            <person name="Qu C."/>
            <person name="Quiroz J."/>
            <person name="Raj R."/>
            <person name="Weissenberger G."/>
            <person name="Xin Y."/>
            <person name="Zou X."/>
            <person name="Han Y."/>
            <person name="Worley K."/>
            <person name="Muzny D."/>
            <person name="Gibbs R."/>
        </authorList>
    </citation>
    <scope>NUCLEOTIDE SEQUENCE</scope>
    <source>
        <strain evidence="2">Sampled in the wild</strain>
    </source>
</reference>
<dbReference type="OrthoDB" id="5817051at2759"/>
<sequence length="187" mass="21034">MDSCFPPLASLSLRENRKSAGAVGRSRTPSSHSPCGASSVFSSSSSGDETDNYGRIEILQDLEVYYIKQIAHNYKVRARSAVPLSRSDGRYVSPFAGFRTGVLPDDRHLPLWRKCLSSWGWDTEQCVKLIHVLFFRCVRSLHSCSADVTCSKDTPACVGTEALGVFFRMFDRRRSIRRCDRSLFRTP</sequence>
<gene>
    <name evidence="2" type="ORF">J437_LFUL004286</name>
</gene>
<feature type="region of interest" description="Disordered" evidence="1">
    <location>
        <begin position="19"/>
        <end position="49"/>
    </location>
</feature>
<dbReference type="Proteomes" id="UP000792457">
    <property type="component" value="Unassembled WGS sequence"/>
</dbReference>
<dbReference type="EMBL" id="KZ308192">
    <property type="protein sequence ID" value="KAG8224330.1"/>
    <property type="molecule type" value="Genomic_DNA"/>
</dbReference>
<comment type="caution">
    <text evidence="2">The sequence shown here is derived from an EMBL/GenBank/DDBJ whole genome shotgun (WGS) entry which is preliminary data.</text>
</comment>
<evidence type="ECO:0000313" key="2">
    <source>
        <dbReference type="EMBL" id="KAG8224330.1"/>
    </source>
</evidence>
<dbReference type="AlphaFoldDB" id="A0A8K0NTR1"/>
<proteinExistence type="predicted"/>
<evidence type="ECO:0000256" key="1">
    <source>
        <dbReference type="SAM" id="MobiDB-lite"/>
    </source>
</evidence>
<keyword evidence="3" id="KW-1185">Reference proteome</keyword>
<reference evidence="2" key="1">
    <citation type="submission" date="2013-04" db="EMBL/GenBank/DDBJ databases">
        <authorList>
            <person name="Qu J."/>
            <person name="Murali S.C."/>
            <person name="Bandaranaike D."/>
            <person name="Bellair M."/>
            <person name="Blankenburg K."/>
            <person name="Chao H."/>
            <person name="Dinh H."/>
            <person name="Doddapaneni H."/>
            <person name="Downs B."/>
            <person name="Dugan-Rocha S."/>
            <person name="Elkadiri S."/>
            <person name="Gnanaolivu R.D."/>
            <person name="Hernandez B."/>
            <person name="Javaid M."/>
            <person name="Jayaseelan J.C."/>
            <person name="Lee S."/>
            <person name="Li M."/>
            <person name="Ming W."/>
            <person name="Munidasa M."/>
            <person name="Muniz J."/>
            <person name="Nguyen L."/>
            <person name="Ongeri F."/>
            <person name="Osuji N."/>
            <person name="Pu L.-L."/>
            <person name="Puazo M."/>
            <person name="Qu C."/>
            <person name="Quiroz J."/>
            <person name="Raj R."/>
            <person name="Weissenberger G."/>
            <person name="Xin Y."/>
            <person name="Zou X."/>
            <person name="Han Y."/>
            <person name="Richards S."/>
            <person name="Worley K."/>
            <person name="Muzny D."/>
            <person name="Gibbs R."/>
        </authorList>
    </citation>
    <scope>NUCLEOTIDE SEQUENCE</scope>
    <source>
        <strain evidence="2">Sampled in the wild</strain>
    </source>
</reference>
<name>A0A8K0NTR1_LADFU</name>
<protein>
    <submittedName>
        <fullName evidence="2">Uncharacterized protein</fullName>
    </submittedName>
</protein>
<organism evidence="2 3">
    <name type="scientific">Ladona fulva</name>
    <name type="common">Scarce chaser dragonfly</name>
    <name type="synonym">Libellula fulva</name>
    <dbReference type="NCBI Taxonomy" id="123851"/>
    <lineage>
        <taxon>Eukaryota</taxon>
        <taxon>Metazoa</taxon>
        <taxon>Ecdysozoa</taxon>
        <taxon>Arthropoda</taxon>
        <taxon>Hexapoda</taxon>
        <taxon>Insecta</taxon>
        <taxon>Pterygota</taxon>
        <taxon>Palaeoptera</taxon>
        <taxon>Odonata</taxon>
        <taxon>Epiprocta</taxon>
        <taxon>Anisoptera</taxon>
        <taxon>Libelluloidea</taxon>
        <taxon>Libellulidae</taxon>
        <taxon>Ladona</taxon>
    </lineage>
</organism>
<accession>A0A8K0NTR1</accession>